<dbReference type="Proteomes" id="UP001138500">
    <property type="component" value="Unassembled WGS sequence"/>
</dbReference>
<feature type="region of interest" description="Disordered" evidence="6">
    <location>
        <begin position="173"/>
        <end position="242"/>
    </location>
</feature>
<dbReference type="InterPro" id="IPR038491">
    <property type="entry name" value="Velvet_dom_sf"/>
</dbReference>
<name>A0A9W7SXM1_9PEZI</name>
<dbReference type="EMBL" id="RIBY02000591">
    <property type="protein sequence ID" value="KAH9840338.1"/>
    <property type="molecule type" value="Genomic_DNA"/>
</dbReference>
<dbReference type="OrthoDB" id="5599552at2759"/>
<accession>A0A9W7SXM1</accession>
<dbReference type="InterPro" id="IPR021740">
    <property type="entry name" value="Velvet"/>
</dbReference>
<evidence type="ECO:0000259" key="7">
    <source>
        <dbReference type="PROSITE" id="PS51821"/>
    </source>
</evidence>
<keyword evidence="5" id="KW-0539">Nucleus</keyword>
<sequence>MRRSTNVRLYVRQQPQQALVTLDTKEKGRKPVDPPPIIEMHVARSADPTENWLVSPYFFVIAVLLEGEHGDNIVSGKELIGTSSSSLHKLKDINNHDGGFFIFGDLSIKRTGVHRLRFNLFDSNAAEGAHFITSIDSEPFEVVTSKDFRGLQESTHLSRTFSDQGVRLRLRKEAKQISGQRKGAHASPDRSQRNAYQTAQSAQYNAYADFDDSRSPYPSAKRQRQDSSTYRAGSTAQSLYGQGVTPGRAYAVQSHRPMQEHGYGFQAPGMNGQIQPVQQSAVSGISYQFGSGMTAPRVSWDSFNEYRQPRYSGTMTPTALTDPYTTLGASNASLAGDYSAPGGSVGGSQAPFGLQNFQDQSAQHQSFGSDFVQSTTPAQPGQEYTYAGSAHSAHSSFAENRAITSTTPVDPYGEATAGSSAGPSDPTLSQLQYPSRTPNTQTGMAALPTLSSPYAGVPYDYSQQ</sequence>
<feature type="domain" description="Velvet" evidence="7">
    <location>
        <begin position="2"/>
        <end position="171"/>
    </location>
</feature>
<evidence type="ECO:0000313" key="8">
    <source>
        <dbReference type="EMBL" id="KAH9840338.1"/>
    </source>
</evidence>
<organism evidence="8 9">
    <name type="scientific">Teratosphaeria destructans</name>
    <dbReference type="NCBI Taxonomy" id="418781"/>
    <lineage>
        <taxon>Eukaryota</taxon>
        <taxon>Fungi</taxon>
        <taxon>Dikarya</taxon>
        <taxon>Ascomycota</taxon>
        <taxon>Pezizomycotina</taxon>
        <taxon>Dothideomycetes</taxon>
        <taxon>Dothideomycetidae</taxon>
        <taxon>Mycosphaerellales</taxon>
        <taxon>Teratosphaeriaceae</taxon>
        <taxon>Teratosphaeria</taxon>
    </lineage>
</organism>
<evidence type="ECO:0000256" key="5">
    <source>
        <dbReference type="ARBA" id="ARBA00023242"/>
    </source>
</evidence>
<dbReference type="PANTHER" id="PTHR33572:SF18">
    <property type="entry name" value="SPORE DEVELOPMENT REGULATOR VOSA"/>
    <property type="match status" value="1"/>
</dbReference>
<feature type="region of interest" description="Disordered" evidence="6">
    <location>
        <begin position="361"/>
        <end position="391"/>
    </location>
</feature>
<dbReference type="Pfam" id="PF11754">
    <property type="entry name" value="Velvet"/>
    <property type="match status" value="2"/>
</dbReference>
<reference evidence="8 9" key="1">
    <citation type="journal article" date="2018" name="IMA Fungus">
        <title>IMA Genome-F 10: Nine draft genome sequences of Claviceps purpurea s.lat., including C. arundinis, C. humidiphila, and C. cf. spartinae, pseudomolecules for the pitch canker pathogen Fusarium circinatum, draft genome of Davidsoniella eucalypti, Grosmannia galeiformis, Quambalaria eucalypti, and Teratosphaeria destructans.</title>
        <authorList>
            <person name="Wingfield B.D."/>
            <person name="Liu M."/>
            <person name="Nguyen H.D."/>
            <person name="Lane F.A."/>
            <person name="Morgan S.W."/>
            <person name="De Vos L."/>
            <person name="Wilken P.M."/>
            <person name="Duong T.A."/>
            <person name="Aylward J."/>
            <person name="Coetzee M.P."/>
            <person name="Dadej K."/>
            <person name="De Beer Z.W."/>
            <person name="Findlay W."/>
            <person name="Havenga M."/>
            <person name="Kolarik M."/>
            <person name="Menzies J.G."/>
            <person name="Naidoo K."/>
            <person name="Pochopski O."/>
            <person name="Shoukouhi P."/>
            <person name="Santana Q.C."/>
            <person name="Seifert K.A."/>
            <person name="Soal N."/>
            <person name="Steenkamp E.T."/>
            <person name="Tatham C.T."/>
            <person name="van der Nest M.A."/>
            <person name="Wingfield M.J."/>
        </authorList>
    </citation>
    <scope>NUCLEOTIDE SEQUENCE [LARGE SCALE GENOMIC DNA]</scope>
    <source>
        <strain evidence="8">CMW44962</strain>
    </source>
</reference>
<reference evidence="8 9" key="2">
    <citation type="journal article" date="2021" name="Curr. Genet.">
        <title>Genetic response to nitrogen starvation in the aggressive Eucalyptus foliar pathogen Teratosphaeria destructans.</title>
        <authorList>
            <person name="Havenga M."/>
            <person name="Wingfield B.D."/>
            <person name="Wingfield M.J."/>
            <person name="Dreyer L.L."/>
            <person name="Roets F."/>
            <person name="Aylward J."/>
        </authorList>
    </citation>
    <scope>NUCLEOTIDE SEQUENCE [LARGE SCALE GENOMIC DNA]</scope>
    <source>
        <strain evidence="8">CMW44962</strain>
    </source>
</reference>
<dbReference type="InterPro" id="IPR037525">
    <property type="entry name" value="Velvet_dom"/>
</dbReference>
<comment type="caution">
    <text evidence="8">The sequence shown here is derived from an EMBL/GenBank/DDBJ whole genome shotgun (WGS) entry which is preliminary data.</text>
</comment>
<evidence type="ECO:0000256" key="6">
    <source>
        <dbReference type="SAM" id="MobiDB-lite"/>
    </source>
</evidence>
<dbReference type="PANTHER" id="PTHR33572">
    <property type="entry name" value="SPORE DEVELOPMENT REGULATOR VOSA"/>
    <property type="match status" value="1"/>
</dbReference>
<dbReference type="Gene3D" id="2.60.40.3960">
    <property type="entry name" value="Velvet domain"/>
    <property type="match status" value="1"/>
</dbReference>
<keyword evidence="2" id="KW-0749">Sporulation</keyword>
<feature type="compositionally biased region" description="Polar residues" evidence="6">
    <location>
        <begin position="417"/>
        <end position="443"/>
    </location>
</feature>
<feature type="compositionally biased region" description="Polar residues" evidence="6">
    <location>
        <begin position="193"/>
        <end position="204"/>
    </location>
</feature>
<gene>
    <name evidence="8" type="ORF">Tdes44962_MAKER07979</name>
</gene>
<keyword evidence="3" id="KW-0805">Transcription regulation</keyword>
<evidence type="ECO:0000256" key="1">
    <source>
        <dbReference type="ARBA" id="ARBA00004123"/>
    </source>
</evidence>
<dbReference type="GO" id="GO:0005634">
    <property type="term" value="C:nucleus"/>
    <property type="evidence" value="ECO:0007669"/>
    <property type="project" value="UniProtKB-SubCell"/>
</dbReference>
<evidence type="ECO:0000256" key="4">
    <source>
        <dbReference type="ARBA" id="ARBA00023163"/>
    </source>
</evidence>
<comment type="subcellular location">
    <subcellularLocation>
        <location evidence="1">Nucleus</location>
    </subcellularLocation>
</comment>
<evidence type="ECO:0000256" key="3">
    <source>
        <dbReference type="ARBA" id="ARBA00023015"/>
    </source>
</evidence>
<proteinExistence type="predicted"/>
<dbReference type="AlphaFoldDB" id="A0A9W7SXM1"/>
<feature type="compositionally biased region" description="Polar residues" evidence="6">
    <location>
        <begin position="361"/>
        <end position="379"/>
    </location>
</feature>
<keyword evidence="4" id="KW-0804">Transcription</keyword>
<keyword evidence="9" id="KW-1185">Reference proteome</keyword>
<protein>
    <submittedName>
        <fullName evidence="8">Heterodimeric complex</fullName>
    </submittedName>
</protein>
<evidence type="ECO:0000256" key="2">
    <source>
        <dbReference type="ARBA" id="ARBA00022969"/>
    </source>
</evidence>
<evidence type="ECO:0000313" key="9">
    <source>
        <dbReference type="Proteomes" id="UP001138500"/>
    </source>
</evidence>
<dbReference type="GO" id="GO:0030435">
    <property type="term" value="P:sporulation resulting in formation of a cellular spore"/>
    <property type="evidence" value="ECO:0007669"/>
    <property type="project" value="UniProtKB-KW"/>
</dbReference>
<feature type="region of interest" description="Disordered" evidence="6">
    <location>
        <begin position="406"/>
        <end position="464"/>
    </location>
</feature>
<dbReference type="PROSITE" id="PS51821">
    <property type="entry name" value="VELVET"/>
    <property type="match status" value="1"/>
</dbReference>
<feature type="compositionally biased region" description="Polar residues" evidence="6">
    <location>
        <begin position="226"/>
        <end position="240"/>
    </location>
</feature>